<name>A0ABR2E3M2_9ROSI</name>
<dbReference type="InterPro" id="IPR024571">
    <property type="entry name" value="ERAP1-like_C_dom"/>
</dbReference>
<proteinExistence type="inferred from homology"/>
<evidence type="ECO:0000313" key="3">
    <source>
        <dbReference type="EMBL" id="KAK8551304.1"/>
    </source>
</evidence>
<dbReference type="Pfam" id="PF11838">
    <property type="entry name" value="ERAP1_C"/>
    <property type="match status" value="1"/>
</dbReference>
<reference evidence="3 4" key="1">
    <citation type="journal article" date="2024" name="G3 (Bethesda)">
        <title>Genome assembly of Hibiscus sabdariffa L. provides insights into metabolisms of medicinal natural products.</title>
        <authorList>
            <person name="Kim T."/>
        </authorList>
    </citation>
    <scope>NUCLEOTIDE SEQUENCE [LARGE SCALE GENOMIC DNA]</scope>
    <source>
        <strain evidence="3">TK-2024</strain>
        <tissue evidence="3">Old leaves</tissue>
    </source>
</reference>
<protein>
    <recommendedName>
        <fullName evidence="2">ERAP1-like C-terminal domain-containing protein</fullName>
    </recommendedName>
</protein>
<feature type="domain" description="ERAP1-like C-terminal" evidence="2">
    <location>
        <begin position="2"/>
        <end position="188"/>
    </location>
</feature>
<comment type="similarity">
    <text evidence="1">Belongs to the peptidase M1 family.</text>
</comment>
<organism evidence="3 4">
    <name type="scientific">Hibiscus sabdariffa</name>
    <name type="common">roselle</name>
    <dbReference type="NCBI Taxonomy" id="183260"/>
    <lineage>
        <taxon>Eukaryota</taxon>
        <taxon>Viridiplantae</taxon>
        <taxon>Streptophyta</taxon>
        <taxon>Embryophyta</taxon>
        <taxon>Tracheophyta</taxon>
        <taxon>Spermatophyta</taxon>
        <taxon>Magnoliopsida</taxon>
        <taxon>eudicotyledons</taxon>
        <taxon>Gunneridae</taxon>
        <taxon>Pentapetalae</taxon>
        <taxon>rosids</taxon>
        <taxon>malvids</taxon>
        <taxon>Malvales</taxon>
        <taxon>Malvaceae</taxon>
        <taxon>Malvoideae</taxon>
        <taxon>Hibiscus</taxon>
    </lineage>
</organism>
<dbReference type="Gene3D" id="1.25.50.20">
    <property type="match status" value="1"/>
</dbReference>
<dbReference type="PANTHER" id="PTHR11533">
    <property type="entry name" value="PROTEASE M1 ZINC METALLOPROTEASE"/>
    <property type="match status" value="1"/>
</dbReference>
<gene>
    <name evidence="3" type="ORF">V6N12_039952</name>
</gene>
<sequence>MRGEVLMALAAFDHAKTHEQALQRFQAFLDDRSTPLLSADTKRAAYIAVMRNANTSRDGFESLLQVYREADAVQEKERVLRTIASTPDPNILVEVLNFLISEEVRDQDIIYGLAGISLEGHEIAWRWMKENWNFVTNKYGGGTLTHFIRDIISPFCSKEKADEVEAFFRSRVTSAFAMNLKQSIEQVRIKARLVESIKQERQPLQHLLKQFACKG</sequence>
<accession>A0ABR2E3M2</accession>
<evidence type="ECO:0000313" key="4">
    <source>
        <dbReference type="Proteomes" id="UP001472677"/>
    </source>
</evidence>
<dbReference type="Proteomes" id="UP001472677">
    <property type="component" value="Unassembled WGS sequence"/>
</dbReference>
<evidence type="ECO:0000259" key="2">
    <source>
        <dbReference type="Pfam" id="PF11838"/>
    </source>
</evidence>
<comment type="caution">
    <text evidence="3">The sequence shown here is derived from an EMBL/GenBank/DDBJ whole genome shotgun (WGS) entry which is preliminary data.</text>
</comment>
<dbReference type="InterPro" id="IPR050344">
    <property type="entry name" value="Peptidase_M1_aminopeptidases"/>
</dbReference>
<dbReference type="EMBL" id="JBBPBM010000020">
    <property type="protein sequence ID" value="KAK8551304.1"/>
    <property type="molecule type" value="Genomic_DNA"/>
</dbReference>
<evidence type="ECO:0000256" key="1">
    <source>
        <dbReference type="ARBA" id="ARBA00010136"/>
    </source>
</evidence>
<keyword evidence="4" id="KW-1185">Reference proteome</keyword>
<dbReference type="PANTHER" id="PTHR11533:SF274">
    <property type="entry name" value="AMINOPEPTIDASE"/>
    <property type="match status" value="1"/>
</dbReference>